<comment type="caution">
    <text evidence="3">The sequence shown here is derived from an EMBL/GenBank/DDBJ whole genome shotgun (WGS) entry which is preliminary data.</text>
</comment>
<feature type="chain" id="PRO_5042925433" description="Histidine-rich glycoprotein-like" evidence="2">
    <location>
        <begin position="20"/>
        <end position="253"/>
    </location>
</feature>
<dbReference type="AlphaFoldDB" id="A0AAN7V9W5"/>
<evidence type="ECO:0000256" key="1">
    <source>
        <dbReference type="SAM" id="MobiDB-lite"/>
    </source>
</evidence>
<sequence>MITWIFTILLVLIISGTEGESKPHFYQRHLRYTTSSLPYEQERNVRQNPQLLDGPTLANLFQRNYNFFNNLNQVKPQTFNDDTARYRRVEESDRLYGDYKRSQSVNHVGPGHIETIESEHYHRKVPAFDTFDFNHGNERTSEDSHAEVHYHQHKHIHKHDHKQEHAHMHKNEHQHNHTHQQQHKHDHYSDHKHGHDHKHDHHQNHKHGHHHKHKHGHEQKHKHDHHHGHKHQHQTHSHHGHSHKYEHGHHGHN</sequence>
<feature type="compositionally biased region" description="Basic residues" evidence="1">
    <location>
        <begin position="151"/>
        <end position="160"/>
    </location>
</feature>
<dbReference type="Proteomes" id="UP001329430">
    <property type="component" value="Chromosome 7"/>
</dbReference>
<accession>A0AAN7V9W5</accession>
<feature type="compositionally biased region" description="Basic and acidic residues" evidence="1">
    <location>
        <begin position="135"/>
        <end position="150"/>
    </location>
</feature>
<name>A0AAN7V9W5_9COLE</name>
<proteinExistence type="predicted"/>
<feature type="signal peptide" evidence="2">
    <location>
        <begin position="1"/>
        <end position="19"/>
    </location>
</feature>
<evidence type="ECO:0008006" key="5">
    <source>
        <dbReference type="Google" id="ProtNLM"/>
    </source>
</evidence>
<feature type="compositionally biased region" description="Basic residues" evidence="1">
    <location>
        <begin position="176"/>
        <end position="186"/>
    </location>
</feature>
<gene>
    <name evidence="3" type="ORF">RI129_009738</name>
</gene>
<organism evidence="3 4">
    <name type="scientific">Pyrocoelia pectoralis</name>
    <dbReference type="NCBI Taxonomy" id="417401"/>
    <lineage>
        <taxon>Eukaryota</taxon>
        <taxon>Metazoa</taxon>
        <taxon>Ecdysozoa</taxon>
        <taxon>Arthropoda</taxon>
        <taxon>Hexapoda</taxon>
        <taxon>Insecta</taxon>
        <taxon>Pterygota</taxon>
        <taxon>Neoptera</taxon>
        <taxon>Endopterygota</taxon>
        <taxon>Coleoptera</taxon>
        <taxon>Polyphaga</taxon>
        <taxon>Elateriformia</taxon>
        <taxon>Elateroidea</taxon>
        <taxon>Lampyridae</taxon>
        <taxon>Lampyrinae</taxon>
        <taxon>Pyrocoelia</taxon>
    </lineage>
</organism>
<feature type="compositionally biased region" description="Basic residues" evidence="1">
    <location>
        <begin position="194"/>
        <end position="253"/>
    </location>
</feature>
<keyword evidence="2" id="KW-0732">Signal</keyword>
<dbReference type="InterPro" id="IPR002395">
    <property type="entry name" value="Kininogen"/>
</dbReference>
<dbReference type="PRINTS" id="PR00334">
    <property type="entry name" value="KININOGEN"/>
</dbReference>
<evidence type="ECO:0000313" key="4">
    <source>
        <dbReference type="Proteomes" id="UP001329430"/>
    </source>
</evidence>
<protein>
    <recommendedName>
        <fullName evidence="5">Histidine-rich glycoprotein-like</fullName>
    </recommendedName>
</protein>
<feature type="region of interest" description="Disordered" evidence="1">
    <location>
        <begin position="135"/>
        <end position="253"/>
    </location>
</feature>
<reference evidence="3 4" key="1">
    <citation type="journal article" date="2024" name="Insects">
        <title>An Improved Chromosome-Level Genome Assembly of the Firefly Pyrocoelia pectoralis.</title>
        <authorList>
            <person name="Fu X."/>
            <person name="Meyer-Rochow V.B."/>
            <person name="Ballantyne L."/>
            <person name="Zhu X."/>
        </authorList>
    </citation>
    <scope>NUCLEOTIDE SEQUENCE [LARGE SCALE GENOMIC DNA]</scope>
    <source>
        <strain evidence="3">XCY_ONT2</strain>
    </source>
</reference>
<evidence type="ECO:0000313" key="3">
    <source>
        <dbReference type="EMBL" id="KAK5641191.1"/>
    </source>
</evidence>
<keyword evidence="4" id="KW-1185">Reference proteome</keyword>
<dbReference type="EMBL" id="JAVRBK010000007">
    <property type="protein sequence ID" value="KAK5641191.1"/>
    <property type="molecule type" value="Genomic_DNA"/>
</dbReference>
<feature type="compositionally biased region" description="Basic and acidic residues" evidence="1">
    <location>
        <begin position="161"/>
        <end position="175"/>
    </location>
</feature>
<evidence type="ECO:0000256" key="2">
    <source>
        <dbReference type="SAM" id="SignalP"/>
    </source>
</evidence>